<dbReference type="OrthoDB" id="9809155at2"/>
<keyword evidence="3" id="KW-1185">Reference proteome</keyword>
<sequence length="98" mass="11341">MDWEFHPEAEAEFIESAANYESEVPGLGRRFGRAVYEALDLMMENPKMGSPLDGVLRSFVVGNFPYSIIYAPYEDYLFVLAVAHSSRKPGYWRKRPFR</sequence>
<dbReference type="Proteomes" id="UP000218890">
    <property type="component" value="Chromosome"/>
</dbReference>
<organism evidence="2 3">
    <name type="scientific">Halorhodospira halochloris</name>
    <name type="common">Ectothiorhodospira halochloris</name>
    <dbReference type="NCBI Taxonomy" id="1052"/>
    <lineage>
        <taxon>Bacteria</taxon>
        <taxon>Pseudomonadati</taxon>
        <taxon>Pseudomonadota</taxon>
        <taxon>Gammaproteobacteria</taxon>
        <taxon>Chromatiales</taxon>
        <taxon>Ectothiorhodospiraceae</taxon>
        <taxon>Halorhodospira</taxon>
    </lineage>
</organism>
<dbReference type="Gene3D" id="3.30.2310.20">
    <property type="entry name" value="RelE-like"/>
    <property type="match status" value="1"/>
</dbReference>
<keyword evidence="1" id="KW-1277">Toxin-antitoxin system</keyword>
<dbReference type="InterPro" id="IPR007712">
    <property type="entry name" value="RelE/ParE_toxin"/>
</dbReference>
<dbReference type="KEGG" id="hhk:HH1059_11170"/>
<dbReference type="EMBL" id="AP017372">
    <property type="protein sequence ID" value="BAU57811.1"/>
    <property type="molecule type" value="Genomic_DNA"/>
</dbReference>
<evidence type="ECO:0000313" key="2">
    <source>
        <dbReference type="EMBL" id="BAU57811.1"/>
    </source>
</evidence>
<proteinExistence type="predicted"/>
<dbReference type="InterPro" id="IPR035093">
    <property type="entry name" value="RelE/ParE_toxin_dom_sf"/>
</dbReference>
<protein>
    <submittedName>
        <fullName evidence="2">Uncharacterized protein</fullName>
    </submittedName>
</protein>
<accession>A0A0X8X991</accession>
<evidence type="ECO:0000256" key="1">
    <source>
        <dbReference type="ARBA" id="ARBA00022649"/>
    </source>
</evidence>
<dbReference type="RefSeq" id="WP_096409125.1">
    <property type="nucleotide sequence ID" value="NZ_AP017372.2"/>
</dbReference>
<evidence type="ECO:0000313" key="3">
    <source>
        <dbReference type="Proteomes" id="UP000218890"/>
    </source>
</evidence>
<dbReference type="AlphaFoldDB" id="A0A0X8X991"/>
<gene>
    <name evidence="2" type="ORF">HH1059_11170</name>
</gene>
<dbReference type="Pfam" id="PF05016">
    <property type="entry name" value="ParE_toxin"/>
    <property type="match status" value="1"/>
</dbReference>
<reference evidence="2" key="1">
    <citation type="submission" date="2016-02" db="EMBL/GenBank/DDBJ databases">
        <title>Halorhodospira halochloris DSM-1059 complete genome, version 2.</title>
        <authorList>
            <person name="Tsukatani Y."/>
        </authorList>
    </citation>
    <scope>NUCLEOTIDE SEQUENCE</scope>
    <source>
        <strain evidence="2">DSM 1059</strain>
    </source>
</reference>
<name>A0A0X8X991_HALHR</name>